<dbReference type="Pfam" id="PF12680">
    <property type="entry name" value="SnoaL_2"/>
    <property type="match status" value="1"/>
</dbReference>
<organism evidence="3 4">
    <name type="scientific">Novosphingobium resinovorum</name>
    <dbReference type="NCBI Taxonomy" id="158500"/>
    <lineage>
        <taxon>Bacteria</taxon>
        <taxon>Pseudomonadati</taxon>
        <taxon>Pseudomonadota</taxon>
        <taxon>Alphaproteobacteria</taxon>
        <taxon>Sphingomonadales</taxon>
        <taxon>Sphingomonadaceae</taxon>
        <taxon>Novosphingobium</taxon>
    </lineage>
</organism>
<evidence type="ECO:0000313" key="5">
    <source>
        <dbReference type="Proteomes" id="UP000094626"/>
    </source>
</evidence>
<dbReference type="OrthoDB" id="2083380at2"/>
<dbReference type="KEGG" id="nre:BES08_18250"/>
<dbReference type="AlphaFoldDB" id="A0A031JGF1"/>
<name>A0A031JGF1_9SPHN</name>
<dbReference type="EMBL" id="JFYZ01000047">
    <property type="protein sequence ID" value="EZP73164.1"/>
    <property type="molecule type" value="Genomic_DNA"/>
</dbReference>
<dbReference type="EMBL" id="CP017076">
    <property type="protein sequence ID" value="AOR78855.1"/>
    <property type="molecule type" value="Genomic_DNA"/>
</dbReference>
<dbReference type="RefSeq" id="WP_036529620.1">
    <property type="nucleotide sequence ID" value="NZ_CP017076.1"/>
</dbReference>
<keyword evidence="2" id="KW-0614">Plasmid</keyword>
<evidence type="ECO:0000313" key="4">
    <source>
        <dbReference type="Proteomes" id="UP000024329"/>
    </source>
</evidence>
<proteinExistence type="predicted"/>
<reference evidence="2" key="2">
    <citation type="submission" date="2016-08" db="EMBL/GenBank/DDBJ databases">
        <authorList>
            <person name="Seilhamer J.J."/>
        </authorList>
    </citation>
    <scope>NUCLEOTIDE SEQUENCE [LARGE SCALE GENOMIC DNA]</scope>
    <source>
        <strain evidence="2">SA1</strain>
        <plasmid evidence="2">pSA1</plasmid>
    </source>
</reference>
<dbReference type="InterPro" id="IPR037401">
    <property type="entry name" value="SnoaL-like"/>
</dbReference>
<evidence type="ECO:0000259" key="1">
    <source>
        <dbReference type="Pfam" id="PF12680"/>
    </source>
</evidence>
<gene>
    <name evidence="2" type="ORF">BES08_18250</name>
    <name evidence="3" type="ORF">BV97_04918</name>
</gene>
<reference evidence="3 4" key="1">
    <citation type="submission" date="2014-03" db="EMBL/GenBank/DDBJ databases">
        <title>Whole genome sequence of Novosphingobium resinovorum KF1.</title>
        <authorList>
            <person name="Gan H.M."/>
            <person name="Gan H.Y."/>
            <person name="Chew T.H."/>
            <person name="Savka M.A."/>
        </authorList>
    </citation>
    <scope>NUCLEOTIDE SEQUENCE [LARGE SCALE GENOMIC DNA]</scope>
    <source>
        <strain evidence="3 4">KF1</strain>
    </source>
</reference>
<dbReference type="Proteomes" id="UP000024329">
    <property type="component" value="Unassembled WGS sequence"/>
</dbReference>
<dbReference type="SUPFAM" id="SSF54427">
    <property type="entry name" value="NTF2-like"/>
    <property type="match status" value="1"/>
</dbReference>
<geneLocation type="plasmid" evidence="2 5">
    <name>pSA1</name>
</geneLocation>
<dbReference type="InterPro" id="IPR032710">
    <property type="entry name" value="NTF2-like_dom_sf"/>
</dbReference>
<dbReference type="Proteomes" id="UP000094626">
    <property type="component" value="Plasmid pSA1"/>
</dbReference>
<feature type="domain" description="SnoaL-like" evidence="1">
    <location>
        <begin position="17"/>
        <end position="112"/>
    </location>
</feature>
<keyword evidence="5" id="KW-1185">Reference proteome</keyword>
<sequence>MAENARIAADLMATFGADMEPWWAIADEDLVLEFPFAGSIGMPQRVTGKEASRTYLEKVVSGLEGLRFTGITARETGNPGEVVVEYVGTCPAPNGTYDQQYITIMRFKEGRLILFREYWDTTEVTRAFGDLAAAF</sequence>
<protein>
    <submittedName>
        <fullName evidence="3">Putative PhzA/B-like protein</fullName>
    </submittedName>
</protein>
<accession>A0A031JGF1</accession>
<dbReference type="Gene3D" id="3.10.450.50">
    <property type="match status" value="1"/>
</dbReference>
<evidence type="ECO:0000313" key="3">
    <source>
        <dbReference type="EMBL" id="EZP73164.1"/>
    </source>
</evidence>
<dbReference type="eggNOG" id="COG3631">
    <property type="taxonomic scope" value="Bacteria"/>
</dbReference>
<reference evidence="5" key="3">
    <citation type="journal article" date="2017" name="J. Biotechnol.">
        <title>Complete genome sequence of Novosphingobium resinovorum SA1, a versatile xenobiotic-degrading bacterium capable of utilizing sulfanilic acid.</title>
        <authorList>
            <person name="Hegedus B."/>
            <person name="Kos P.B."/>
            <person name="Balint B."/>
            <person name="Maroti G."/>
            <person name="Gan H.M."/>
            <person name="Perei K."/>
            <person name="Rakhely G."/>
        </authorList>
    </citation>
    <scope>NUCLEOTIDE SEQUENCE [LARGE SCALE GENOMIC DNA]</scope>
    <source>
        <strain evidence="5">SA1</strain>
    </source>
</reference>
<dbReference type="PATRIC" id="fig|158500.4.peg.4996"/>
<evidence type="ECO:0000313" key="2">
    <source>
        <dbReference type="EMBL" id="AOR78855.1"/>
    </source>
</evidence>